<evidence type="ECO:0000313" key="1">
    <source>
        <dbReference type="EMBL" id="KAH3676212.1"/>
    </source>
</evidence>
<reference evidence="1" key="2">
    <citation type="submission" date="2021-01" db="EMBL/GenBank/DDBJ databases">
        <authorList>
            <person name="Schikora-Tamarit M.A."/>
        </authorList>
    </citation>
    <scope>NUCLEOTIDE SEQUENCE</scope>
    <source>
        <strain evidence="1">CBS2887</strain>
    </source>
</reference>
<proteinExistence type="predicted"/>
<dbReference type="AlphaFoldDB" id="A0A9P8PRE2"/>
<name>A0A9P8PRE2_WICPI</name>
<dbReference type="OrthoDB" id="10624967at2759"/>
<organism evidence="1 2">
    <name type="scientific">Wickerhamomyces pijperi</name>
    <name type="common">Yeast</name>
    <name type="synonym">Pichia pijperi</name>
    <dbReference type="NCBI Taxonomy" id="599730"/>
    <lineage>
        <taxon>Eukaryota</taxon>
        <taxon>Fungi</taxon>
        <taxon>Dikarya</taxon>
        <taxon>Ascomycota</taxon>
        <taxon>Saccharomycotina</taxon>
        <taxon>Saccharomycetes</taxon>
        <taxon>Phaffomycetales</taxon>
        <taxon>Wickerhamomycetaceae</taxon>
        <taxon>Wickerhamomyces</taxon>
    </lineage>
</organism>
<protein>
    <submittedName>
        <fullName evidence="1">Uncharacterized protein</fullName>
    </submittedName>
</protein>
<dbReference type="Proteomes" id="UP000774326">
    <property type="component" value="Unassembled WGS sequence"/>
</dbReference>
<dbReference type="EMBL" id="JAEUBG010005308">
    <property type="protein sequence ID" value="KAH3676212.1"/>
    <property type="molecule type" value="Genomic_DNA"/>
</dbReference>
<accession>A0A9P8PRE2</accession>
<evidence type="ECO:0000313" key="2">
    <source>
        <dbReference type="Proteomes" id="UP000774326"/>
    </source>
</evidence>
<sequence length="142" mass="15831">MSASVSTMSALSPKHWLNLKFNGPSSDIVEDEEVQEHQVTDELEPTVLQNLSQTQKDINKVHDDKDHVTDSCVEVEVRATNQRDGDDMMCEHLNIVLSLGFDVQNEQLVDPAGQLHQVVSLCDGSHLVVRPANPYVIKTQEV</sequence>
<gene>
    <name evidence="1" type="ORF">WICPIJ_009172</name>
</gene>
<keyword evidence="2" id="KW-1185">Reference proteome</keyword>
<reference evidence="1" key="1">
    <citation type="journal article" date="2021" name="Open Biol.">
        <title>Shared evolutionary footprints suggest mitochondrial oxidative damage underlies multiple complex I losses in fungi.</title>
        <authorList>
            <person name="Schikora-Tamarit M.A."/>
            <person name="Marcet-Houben M."/>
            <person name="Nosek J."/>
            <person name="Gabaldon T."/>
        </authorList>
    </citation>
    <scope>NUCLEOTIDE SEQUENCE</scope>
    <source>
        <strain evidence="1">CBS2887</strain>
    </source>
</reference>
<comment type="caution">
    <text evidence="1">The sequence shown here is derived from an EMBL/GenBank/DDBJ whole genome shotgun (WGS) entry which is preliminary data.</text>
</comment>